<dbReference type="AlphaFoldDB" id="A0AAV4XCD4"/>
<dbReference type="EMBL" id="BPLR01000027">
    <property type="protein sequence ID" value="GIY91604.1"/>
    <property type="molecule type" value="Genomic_DNA"/>
</dbReference>
<proteinExistence type="predicted"/>
<gene>
    <name evidence="1" type="ORF">CEXT_146901</name>
</gene>
<dbReference type="Proteomes" id="UP001054945">
    <property type="component" value="Unassembled WGS sequence"/>
</dbReference>
<sequence length="78" mass="9602">MSRKINRTVHNCNRNRTLSSAHFLYFFLTSLYAFDRRKTRFAFHDSNCHFWYSFIIKIDFSKYLQIISLDLKKRNSDR</sequence>
<reference evidence="1 2" key="1">
    <citation type="submission" date="2021-06" db="EMBL/GenBank/DDBJ databases">
        <title>Caerostris extrusa draft genome.</title>
        <authorList>
            <person name="Kono N."/>
            <person name="Arakawa K."/>
        </authorList>
    </citation>
    <scope>NUCLEOTIDE SEQUENCE [LARGE SCALE GENOMIC DNA]</scope>
</reference>
<evidence type="ECO:0000313" key="1">
    <source>
        <dbReference type="EMBL" id="GIY91604.1"/>
    </source>
</evidence>
<accession>A0AAV4XCD4</accession>
<evidence type="ECO:0000313" key="2">
    <source>
        <dbReference type="Proteomes" id="UP001054945"/>
    </source>
</evidence>
<name>A0AAV4XCD4_CAEEX</name>
<keyword evidence="2" id="KW-1185">Reference proteome</keyword>
<protein>
    <submittedName>
        <fullName evidence="1">Uncharacterized protein</fullName>
    </submittedName>
</protein>
<comment type="caution">
    <text evidence="1">The sequence shown here is derived from an EMBL/GenBank/DDBJ whole genome shotgun (WGS) entry which is preliminary data.</text>
</comment>
<organism evidence="1 2">
    <name type="scientific">Caerostris extrusa</name>
    <name type="common">Bark spider</name>
    <name type="synonym">Caerostris bankana</name>
    <dbReference type="NCBI Taxonomy" id="172846"/>
    <lineage>
        <taxon>Eukaryota</taxon>
        <taxon>Metazoa</taxon>
        <taxon>Ecdysozoa</taxon>
        <taxon>Arthropoda</taxon>
        <taxon>Chelicerata</taxon>
        <taxon>Arachnida</taxon>
        <taxon>Araneae</taxon>
        <taxon>Araneomorphae</taxon>
        <taxon>Entelegynae</taxon>
        <taxon>Araneoidea</taxon>
        <taxon>Araneidae</taxon>
        <taxon>Caerostris</taxon>
    </lineage>
</organism>